<keyword evidence="2" id="KW-0472">Membrane</keyword>
<feature type="region of interest" description="Disordered" evidence="1">
    <location>
        <begin position="1"/>
        <end position="23"/>
    </location>
</feature>
<evidence type="ECO:0000313" key="4">
    <source>
        <dbReference type="Proteomes" id="UP001418222"/>
    </source>
</evidence>
<feature type="transmembrane region" description="Helical" evidence="2">
    <location>
        <begin position="272"/>
        <end position="305"/>
    </location>
</feature>
<dbReference type="PANTHER" id="PTHR36353:SF1">
    <property type="entry name" value="TRANSMEMBRANE PROTEIN"/>
    <property type="match status" value="1"/>
</dbReference>
<evidence type="ECO:0000313" key="3">
    <source>
        <dbReference type="EMBL" id="KAK8935275.1"/>
    </source>
</evidence>
<dbReference type="Proteomes" id="UP001418222">
    <property type="component" value="Unassembled WGS sequence"/>
</dbReference>
<proteinExistence type="predicted"/>
<dbReference type="InterPro" id="IPR056715">
    <property type="entry name" value="DUF7813"/>
</dbReference>
<keyword evidence="4" id="KW-1185">Reference proteome</keyword>
<accession>A0AAP0BCI9</accession>
<comment type="caution">
    <text evidence="3">The sequence shown here is derived from an EMBL/GenBank/DDBJ whole genome shotgun (WGS) entry which is preliminary data.</text>
</comment>
<evidence type="ECO:0000256" key="2">
    <source>
        <dbReference type="SAM" id="Phobius"/>
    </source>
</evidence>
<dbReference type="Pfam" id="PF25105">
    <property type="entry name" value="DUF7813"/>
    <property type="match status" value="2"/>
</dbReference>
<dbReference type="AlphaFoldDB" id="A0AAP0BCI9"/>
<gene>
    <name evidence="3" type="ORF">KSP39_PZI012844</name>
</gene>
<feature type="compositionally biased region" description="Low complexity" evidence="1">
    <location>
        <begin position="1"/>
        <end position="10"/>
    </location>
</feature>
<evidence type="ECO:0008006" key="5">
    <source>
        <dbReference type="Google" id="ProtNLM"/>
    </source>
</evidence>
<feature type="compositionally biased region" description="Pro residues" evidence="1">
    <location>
        <begin position="11"/>
        <end position="22"/>
    </location>
</feature>
<feature type="transmembrane region" description="Helical" evidence="2">
    <location>
        <begin position="332"/>
        <end position="356"/>
    </location>
</feature>
<feature type="transmembrane region" description="Helical" evidence="2">
    <location>
        <begin position="127"/>
        <end position="149"/>
    </location>
</feature>
<organism evidence="3 4">
    <name type="scientific">Platanthera zijinensis</name>
    <dbReference type="NCBI Taxonomy" id="2320716"/>
    <lineage>
        <taxon>Eukaryota</taxon>
        <taxon>Viridiplantae</taxon>
        <taxon>Streptophyta</taxon>
        <taxon>Embryophyta</taxon>
        <taxon>Tracheophyta</taxon>
        <taxon>Spermatophyta</taxon>
        <taxon>Magnoliopsida</taxon>
        <taxon>Liliopsida</taxon>
        <taxon>Asparagales</taxon>
        <taxon>Orchidaceae</taxon>
        <taxon>Orchidoideae</taxon>
        <taxon>Orchideae</taxon>
        <taxon>Orchidinae</taxon>
        <taxon>Platanthera</taxon>
    </lineage>
</organism>
<protein>
    <recommendedName>
        <fullName evidence="5">Transmembrane protein</fullName>
    </recommendedName>
</protein>
<evidence type="ECO:0000256" key="1">
    <source>
        <dbReference type="SAM" id="MobiDB-lite"/>
    </source>
</evidence>
<dbReference type="PANTHER" id="PTHR36353">
    <property type="entry name" value="TRANSMEMBRANE PROTEIN"/>
    <property type="match status" value="1"/>
</dbReference>
<feature type="transmembrane region" description="Helical" evidence="2">
    <location>
        <begin position="393"/>
        <end position="415"/>
    </location>
</feature>
<reference evidence="3 4" key="1">
    <citation type="journal article" date="2022" name="Nat. Plants">
        <title>Genomes of leafy and leafless Platanthera orchids illuminate the evolution of mycoheterotrophy.</title>
        <authorList>
            <person name="Li M.H."/>
            <person name="Liu K.W."/>
            <person name="Li Z."/>
            <person name="Lu H.C."/>
            <person name="Ye Q.L."/>
            <person name="Zhang D."/>
            <person name="Wang J.Y."/>
            <person name="Li Y.F."/>
            <person name="Zhong Z.M."/>
            <person name="Liu X."/>
            <person name="Yu X."/>
            <person name="Liu D.K."/>
            <person name="Tu X.D."/>
            <person name="Liu B."/>
            <person name="Hao Y."/>
            <person name="Liao X.Y."/>
            <person name="Jiang Y.T."/>
            <person name="Sun W.H."/>
            <person name="Chen J."/>
            <person name="Chen Y.Q."/>
            <person name="Ai Y."/>
            <person name="Zhai J.W."/>
            <person name="Wu S.S."/>
            <person name="Zhou Z."/>
            <person name="Hsiao Y.Y."/>
            <person name="Wu W.L."/>
            <person name="Chen Y.Y."/>
            <person name="Lin Y.F."/>
            <person name="Hsu J.L."/>
            <person name="Li C.Y."/>
            <person name="Wang Z.W."/>
            <person name="Zhao X."/>
            <person name="Zhong W.Y."/>
            <person name="Ma X.K."/>
            <person name="Ma L."/>
            <person name="Huang J."/>
            <person name="Chen G.Z."/>
            <person name="Huang M.Z."/>
            <person name="Huang L."/>
            <person name="Peng D.H."/>
            <person name="Luo Y.B."/>
            <person name="Zou S.Q."/>
            <person name="Chen S.P."/>
            <person name="Lan S."/>
            <person name="Tsai W.C."/>
            <person name="Van de Peer Y."/>
            <person name="Liu Z.J."/>
        </authorList>
    </citation>
    <scope>NUCLEOTIDE SEQUENCE [LARGE SCALE GENOMIC DNA]</scope>
    <source>
        <strain evidence="3">Lor287</strain>
    </source>
</reference>
<sequence length="516" mass="57125">MTVSASSGRRPPLPPGNLPEPPSGHAHHFLKIGDPVYFCYSCVQSFVMERWSVTVLGNSQTQQQAKKRAKENTLVEAHADTLFKTLWNHSESDPETFHLIIMAVPVVGRPPLPPTSTRSILRKSLSIFLSSLPVLLLVSLLLLCLRSALLAGTLRLSSLPDTDPLLRSLLSSLSATSSSTPSSSPRFLRQSSAIPLSDDFFSSSPSLARRSLPNSSFPSPIPLFLSHNSIPVDRARVLPADPTSRILFSLPDTENGNRAAKGFSFANNGFELVYILSILSSAHAIALLGFILCYAIALGVVFHCVARSLLSRPMISLTNDLRSGARIGVRHLAGFVFLKWAIRDAMVQFICIWFFANVDDQSKLFKLFIKVKLIPFSLTVMSANDDPQLHGFLFIWGLMDFVMSIFLALVPWVVVVDGNVRRRGQEVFREGVFLVTLQPGQSIRIMCLGMAVGGRLGWLLLSALGGRWFAMWALAVVEVYFMVVWLVLYLEARSKDSEFGGRRFGREDLGRCFDRL</sequence>
<dbReference type="EMBL" id="JBBWWQ010000011">
    <property type="protein sequence ID" value="KAK8935275.1"/>
    <property type="molecule type" value="Genomic_DNA"/>
</dbReference>
<keyword evidence="2" id="KW-0812">Transmembrane</keyword>
<name>A0AAP0BCI9_9ASPA</name>
<keyword evidence="2" id="KW-1133">Transmembrane helix</keyword>
<feature type="transmembrane region" description="Helical" evidence="2">
    <location>
        <begin position="469"/>
        <end position="490"/>
    </location>
</feature>